<evidence type="ECO:0000259" key="6">
    <source>
        <dbReference type="Pfam" id="PF13664"/>
    </source>
</evidence>
<dbReference type="EMBL" id="UINC01039711">
    <property type="protein sequence ID" value="SVB38591.1"/>
    <property type="molecule type" value="Genomic_DNA"/>
</dbReference>
<dbReference type="AlphaFoldDB" id="A0A382DLJ3"/>
<evidence type="ECO:0000256" key="5">
    <source>
        <dbReference type="SAM" id="Phobius"/>
    </source>
</evidence>
<protein>
    <recommendedName>
        <fullName evidence="6">TMEM205-like domain-containing protein</fullName>
    </recommendedName>
</protein>
<dbReference type="InterPro" id="IPR025423">
    <property type="entry name" value="TMEM205-like"/>
</dbReference>
<keyword evidence="2 5" id="KW-0812">Transmembrane</keyword>
<feature type="domain" description="TMEM205-like" evidence="6">
    <location>
        <begin position="14"/>
        <end position="101"/>
    </location>
</feature>
<evidence type="ECO:0000256" key="1">
    <source>
        <dbReference type="ARBA" id="ARBA00004370"/>
    </source>
</evidence>
<feature type="transmembrane region" description="Helical" evidence="5">
    <location>
        <begin position="6"/>
        <end position="29"/>
    </location>
</feature>
<feature type="transmembrane region" description="Helical" evidence="5">
    <location>
        <begin position="75"/>
        <end position="95"/>
    </location>
</feature>
<evidence type="ECO:0000313" key="7">
    <source>
        <dbReference type="EMBL" id="SVB38591.1"/>
    </source>
</evidence>
<reference evidence="7" key="1">
    <citation type="submission" date="2018-05" db="EMBL/GenBank/DDBJ databases">
        <authorList>
            <person name="Lanie J.A."/>
            <person name="Ng W.-L."/>
            <person name="Kazmierczak K.M."/>
            <person name="Andrzejewski T.M."/>
            <person name="Davidsen T.M."/>
            <person name="Wayne K.J."/>
            <person name="Tettelin H."/>
            <person name="Glass J.I."/>
            <person name="Rusch D."/>
            <person name="Podicherti R."/>
            <person name="Tsui H.-C.T."/>
            <person name="Winkler M.E."/>
        </authorList>
    </citation>
    <scope>NUCLEOTIDE SEQUENCE</scope>
</reference>
<dbReference type="GO" id="GO:0016020">
    <property type="term" value="C:membrane"/>
    <property type="evidence" value="ECO:0007669"/>
    <property type="project" value="UniProtKB-SubCell"/>
</dbReference>
<evidence type="ECO:0000256" key="3">
    <source>
        <dbReference type="ARBA" id="ARBA00022989"/>
    </source>
</evidence>
<evidence type="ECO:0000256" key="4">
    <source>
        <dbReference type="ARBA" id="ARBA00023136"/>
    </source>
</evidence>
<organism evidence="7">
    <name type="scientific">marine metagenome</name>
    <dbReference type="NCBI Taxonomy" id="408172"/>
    <lineage>
        <taxon>unclassified sequences</taxon>
        <taxon>metagenomes</taxon>
        <taxon>ecological metagenomes</taxon>
    </lineage>
</organism>
<name>A0A382DLJ3_9ZZZZ</name>
<comment type="subcellular location">
    <subcellularLocation>
        <location evidence="1">Membrane</location>
    </subcellularLocation>
</comment>
<proteinExistence type="predicted"/>
<gene>
    <name evidence="7" type="ORF">METZ01_LOCUS191445</name>
</gene>
<sequence>MSNLQIFDITGIFLLALIIGGMFFFAAIMTPLVFTELPPEISGPFIRKTFPVYSQAMAGMTLAAALSLWSYSESVYLISVVILFLWAWLWLMPRINRYRDEQLKGNEKAEKTFNILHRLSVGVNLAQMWVIGFVLYKVLTQA</sequence>
<dbReference type="Pfam" id="PF13664">
    <property type="entry name" value="DUF4149"/>
    <property type="match status" value="1"/>
</dbReference>
<feature type="transmembrane region" description="Helical" evidence="5">
    <location>
        <begin position="115"/>
        <end position="136"/>
    </location>
</feature>
<keyword evidence="3 5" id="KW-1133">Transmembrane helix</keyword>
<accession>A0A382DLJ3</accession>
<keyword evidence="4 5" id="KW-0472">Membrane</keyword>
<evidence type="ECO:0000256" key="2">
    <source>
        <dbReference type="ARBA" id="ARBA00022692"/>
    </source>
</evidence>